<sequence>MYASDLCLHFLSSLSGIRSLFIHLLTHSSFEGDLSSNWAKPCGFRSGNPSSGQHPEPGAPITSPSQQQPVHSQHDREWVSNILNGYLNVSDELIFHDEAVSSSVGHSKSVISSCSTLINHDHENWTHCFVHHTDNDDLSTKLEAYAKRLVLPVTIFEVSPQWAEASKSTGRCTRETGRKLIQNGVSTS</sequence>
<organism evidence="2 3">
    <name type="scientific">Botryotinia fuckeliana (strain T4)</name>
    <name type="common">Noble rot fungus</name>
    <name type="synonym">Botrytis cinerea</name>
    <dbReference type="NCBI Taxonomy" id="999810"/>
    <lineage>
        <taxon>Eukaryota</taxon>
        <taxon>Fungi</taxon>
        <taxon>Dikarya</taxon>
        <taxon>Ascomycota</taxon>
        <taxon>Pezizomycotina</taxon>
        <taxon>Leotiomycetes</taxon>
        <taxon>Helotiales</taxon>
        <taxon>Sclerotiniaceae</taxon>
        <taxon>Botrytis</taxon>
    </lineage>
</organism>
<feature type="region of interest" description="Disordered" evidence="1">
    <location>
        <begin position="45"/>
        <end position="73"/>
    </location>
</feature>
<dbReference type="EMBL" id="FQ790359">
    <property type="protein sequence ID" value="CCD56175.1"/>
    <property type="molecule type" value="Genomic_DNA"/>
</dbReference>
<evidence type="ECO:0000256" key="1">
    <source>
        <dbReference type="SAM" id="MobiDB-lite"/>
    </source>
</evidence>
<dbReference type="Proteomes" id="UP000008177">
    <property type="component" value="Unplaced contigs"/>
</dbReference>
<dbReference type="InParanoid" id="G2YXK4"/>
<evidence type="ECO:0000313" key="2">
    <source>
        <dbReference type="EMBL" id="CCD56175.1"/>
    </source>
</evidence>
<dbReference type="AlphaFoldDB" id="G2YXK4"/>
<reference evidence="3" key="1">
    <citation type="journal article" date="2011" name="PLoS Genet.">
        <title>Genomic analysis of the necrotrophic fungal pathogens Sclerotinia sclerotiorum and Botrytis cinerea.</title>
        <authorList>
            <person name="Amselem J."/>
            <person name="Cuomo C.A."/>
            <person name="van Kan J.A."/>
            <person name="Viaud M."/>
            <person name="Benito E.P."/>
            <person name="Couloux A."/>
            <person name="Coutinho P.M."/>
            <person name="de Vries R.P."/>
            <person name="Dyer P.S."/>
            <person name="Fillinger S."/>
            <person name="Fournier E."/>
            <person name="Gout L."/>
            <person name="Hahn M."/>
            <person name="Kohn L."/>
            <person name="Lapalu N."/>
            <person name="Plummer K.M."/>
            <person name="Pradier J.M."/>
            <person name="Quevillon E."/>
            <person name="Sharon A."/>
            <person name="Simon A."/>
            <person name="ten Have A."/>
            <person name="Tudzynski B."/>
            <person name="Tudzynski P."/>
            <person name="Wincker P."/>
            <person name="Andrew M."/>
            <person name="Anthouard V."/>
            <person name="Beever R.E."/>
            <person name="Beffa R."/>
            <person name="Benoit I."/>
            <person name="Bouzid O."/>
            <person name="Brault B."/>
            <person name="Chen Z."/>
            <person name="Choquer M."/>
            <person name="Collemare J."/>
            <person name="Cotton P."/>
            <person name="Danchin E.G."/>
            <person name="Da Silva C."/>
            <person name="Gautier A."/>
            <person name="Giraud C."/>
            <person name="Giraud T."/>
            <person name="Gonzalez C."/>
            <person name="Grossetete S."/>
            <person name="Guldener U."/>
            <person name="Henrissat B."/>
            <person name="Howlett B.J."/>
            <person name="Kodira C."/>
            <person name="Kretschmer M."/>
            <person name="Lappartient A."/>
            <person name="Leroch M."/>
            <person name="Levis C."/>
            <person name="Mauceli E."/>
            <person name="Neuveglise C."/>
            <person name="Oeser B."/>
            <person name="Pearson M."/>
            <person name="Poulain J."/>
            <person name="Poussereau N."/>
            <person name="Quesneville H."/>
            <person name="Rascle C."/>
            <person name="Schumacher J."/>
            <person name="Segurens B."/>
            <person name="Sexton A."/>
            <person name="Silva E."/>
            <person name="Sirven C."/>
            <person name="Soanes D.M."/>
            <person name="Talbot N.J."/>
            <person name="Templeton M."/>
            <person name="Yandava C."/>
            <person name="Yarden O."/>
            <person name="Zeng Q."/>
            <person name="Rollins J.A."/>
            <person name="Lebrun M.H."/>
            <person name="Dickman M."/>
        </authorList>
    </citation>
    <scope>NUCLEOTIDE SEQUENCE [LARGE SCALE GENOMIC DNA]</scope>
    <source>
        <strain evidence="3">T4</strain>
    </source>
</reference>
<proteinExistence type="predicted"/>
<dbReference type="OrthoDB" id="3505603at2759"/>
<dbReference type="HOGENOM" id="CLU_1440851_0_0_1"/>
<gene>
    <name evidence="2" type="ORF">BofuT4_P147850.1</name>
</gene>
<accession>G2YXK4</accession>
<evidence type="ECO:0000313" key="3">
    <source>
        <dbReference type="Proteomes" id="UP000008177"/>
    </source>
</evidence>
<protein>
    <submittedName>
        <fullName evidence="2">Uncharacterized protein</fullName>
    </submittedName>
</protein>
<name>G2YXK4_BOTF4</name>